<evidence type="ECO:0000256" key="2">
    <source>
        <dbReference type="ARBA" id="ARBA00023125"/>
    </source>
</evidence>
<evidence type="ECO:0000313" key="7">
    <source>
        <dbReference type="Proteomes" id="UP000623608"/>
    </source>
</evidence>
<evidence type="ECO:0000313" key="6">
    <source>
        <dbReference type="EMBL" id="GIF26790.1"/>
    </source>
</evidence>
<dbReference type="GO" id="GO:0003677">
    <property type="term" value="F:DNA binding"/>
    <property type="evidence" value="ECO:0007669"/>
    <property type="project" value="UniProtKB-KW"/>
</dbReference>
<organism evidence="6 7">
    <name type="scientific">Paractinoplanes tereljensis</name>
    <dbReference type="NCBI Taxonomy" id="571912"/>
    <lineage>
        <taxon>Bacteria</taxon>
        <taxon>Bacillati</taxon>
        <taxon>Actinomycetota</taxon>
        <taxon>Actinomycetes</taxon>
        <taxon>Micromonosporales</taxon>
        <taxon>Micromonosporaceae</taxon>
        <taxon>Paractinoplanes</taxon>
    </lineage>
</organism>
<evidence type="ECO:0000256" key="1">
    <source>
        <dbReference type="ARBA" id="ARBA00023015"/>
    </source>
</evidence>
<proteinExistence type="predicted"/>
<reference evidence="6" key="1">
    <citation type="submission" date="2021-01" db="EMBL/GenBank/DDBJ databases">
        <title>Whole genome shotgun sequence of Actinoplanes tereljensis NBRC 105297.</title>
        <authorList>
            <person name="Komaki H."/>
            <person name="Tamura T."/>
        </authorList>
    </citation>
    <scope>NUCLEOTIDE SEQUENCE</scope>
    <source>
        <strain evidence="6">NBRC 105297</strain>
    </source>
</reference>
<keyword evidence="1" id="KW-0805">Transcription regulation</keyword>
<dbReference type="PROSITE" id="PS51118">
    <property type="entry name" value="HTH_HXLR"/>
    <property type="match status" value="1"/>
</dbReference>
<keyword evidence="3" id="KW-0804">Transcription</keyword>
<accession>A0A919NYX2</accession>
<keyword evidence="7" id="KW-1185">Reference proteome</keyword>
<dbReference type="RefSeq" id="WP_203814585.1">
    <property type="nucleotide sequence ID" value="NZ_BOMY01000064.1"/>
</dbReference>
<dbReference type="Pfam" id="PF01638">
    <property type="entry name" value="HxlR"/>
    <property type="match status" value="1"/>
</dbReference>
<protein>
    <submittedName>
        <fullName evidence="6">HxlR family transcriptional regulator</fullName>
    </submittedName>
</protein>
<feature type="domain" description="HTH hxlR-type" evidence="5">
    <location>
        <begin position="11"/>
        <end position="108"/>
    </location>
</feature>
<dbReference type="SUPFAM" id="SSF46785">
    <property type="entry name" value="Winged helix' DNA-binding domain"/>
    <property type="match status" value="1"/>
</dbReference>
<dbReference type="PANTHER" id="PTHR33204:SF18">
    <property type="entry name" value="TRANSCRIPTIONAL REGULATORY PROTEIN"/>
    <property type="match status" value="1"/>
</dbReference>
<feature type="region of interest" description="Disordered" evidence="4">
    <location>
        <begin position="143"/>
        <end position="171"/>
    </location>
</feature>
<dbReference type="EMBL" id="BOMY01000064">
    <property type="protein sequence ID" value="GIF26790.1"/>
    <property type="molecule type" value="Genomic_DNA"/>
</dbReference>
<evidence type="ECO:0000256" key="3">
    <source>
        <dbReference type="ARBA" id="ARBA00023163"/>
    </source>
</evidence>
<dbReference type="InterPro" id="IPR002577">
    <property type="entry name" value="HTH_HxlR"/>
</dbReference>
<evidence type="ECO:0000256" key="4">
    <source>
        <dbReference type="SAM" id="MobiDB-lite"/>
    </source>
</evidence>
<comment type="caution">
    <text evidence="6">The sequence shown here is derived from an EMBL/GenBank/DDBJ whole genome shotgun (WGS) entry which is preliminary data.</text>
</comment>
<dbReference type="Gene3D" id="1.10.10.10">
    <property type="entry name" value="Winged helix-like DNA-binding domain superfamily/Winged helix DNA-binding domain"/>
    <property type="match status" value="1"/>
</dbReference>
<sequence length="171" mass="18885">MRQTSFSEMHCSLARSLDVVGDWWSPLVLRDLYLGIDRFDELVRDLGISRNLLTVRLDRLIAGGVVCRQRYSEHPPRDLYRLTAAGRDLVPILMALTAWGDRWTDPEDGPPITFEHRACGHRFVPQVHCSHCGAQVSADEVAPLPGPGGRPGPGTMRVGDYLGGEGTANKP</sequence>
<dbReference type="InterPro" id="IPR036388">
    <property type="entry name" value="WH-like_DNA-bd_sf"/>
</dbReference>
<dbReference type="AlphaFoldDB" id="A0A919NYX2"/>
<name>A0A919NYX2_9ACTN</name>
<gene>
    <name evidence="6" type="ORF">Ate02nite_95200</name>
</gene>
<dbReference type="Proteomes" id="UP000623608">
    <property type="component" value="Unassembled WGS sequence"/>
</dbReference>
<keyword evidence="2" id="KW-0238">DNA-binding</keyword>
<evidence type="ECO:0000259" key="5">
    <source>
        <dbReference type="PROSITE" id="PS51118"/>
    </source>
</evidence>
<dbReference type="PANTHER" id="PTHR33204">
    <property type="entry name" value="TRANSCRIPTIONAL REGULATOR, MARR FAMILY"/>
    <property type="match status" value="1"/>
</dbReference>
<feature type="compositionally biased region" description="Gly residues" evidence="4">
    <location>
        <begin position="161"/>
        <end position="171"/>
    </location>
</feature>
<dbReference type="InterPro" id="IPR036390">
    <property type="entry name" value="WH_DNA-bd_sf"/>
</dbReference>